<feature type="transmembrane region" description="Helical" evidence="8">
    <location>
        <begin position="41"/>
        <end position="60"/>
    </location>
</feature>
<dbReference type="CDD" id="cd17502">
    <property type="entry name" value="MFS_Azr1_MDR_like"/>
    <property type="match status" value="1"/>
</dbReference>
<dbReference type="PRINTS" id="PR01036">
    <property type="entry name" value="TCRTETB"/>
</dbReference>
<feature type="transmembrane region" description="Helical" evidence="8">
    <location>
        <begin position="485"/>
        <end position="505"/>
    </location>
</feature>
<feature type="region of interest" description="Disordered" evidence="7">
    <location>
        <begin position="908"/>
        <end position="950"/>
    </location>
</feature>
<evidence type="ECO:0000259" key="9">
    <source>
        <dbReference type="PROSITE" id="PS50850"/>
    </source>
</evidence>
<keyword evidence="6 8" id="KW-0472">Membrane</keyword>
<dbReference type="Gene3D" id="1.20.1250.20">
    <property type="entry name" value="MFS general substrate transporter like domains"/>
    <property type="match status" value="1"/>
</dbReference>
<feature type="compositionally biased region" description="Basic and acidic residues" evidence="7">
    <location>
        <begin position="933"/>
        <end position="945"/>
    </location>
</feature>
<feature type="region of interest" description="Disordered" evidence="7">
    <location>
        <begin position="724"/>
        <end position="756"/>
    </location>
</feature>
<name>A0A0U1LP14_TALIS</name>
<protein>
    <submittedName>
        <fullName evidence="10">Putative MFS-type transporter C16A3,17c</fullName>
    </submittedName>
</protein>
<feature type="region of interest" description="Disordered" evidence="7">
    <location>
        <begin position="1327"/>
        <end position="1349"/>
    </location>
</feature>
<feature type="region of interest" description="Disordered" evidence="7">
    <location>
        <begin position="789"/>
        <end position="834"/>
    </location>
</feature>
<evidence type="ECO:0000313" key="11">
    <source>
        <dbReference type="Proteomes" id="UP000054383"/>
    </source>
</evidence>
<dbReference type="GO" id="GO:0022857">
    <property type="term" value="F:transmembrane transporter activity"/>
    <property type="evidence" value="ECO:0007669"/>
    <property type="project" value="InterPro"/>
</dbReference>
<feature type="domain" description="Major facilitator superfamily (MFS) profile" evidence="9">
    <location>
        <begin position="226"/>
        <end position="678"/>
    </location>
</feature>
<dbReference type="PROSITE" id="PS50850">
    <property type="entry name" value="MFS"/>
    <property type="match status" value="1"/>
</dbReference>
<keyword evidence="4 8" id="KW-0812">Transmembrane</keyword>
<comment type="subcellular location">
    <subcellularLocation>
        <location evidence="1">Membrane</location>
        <topology evidence="1">Multi-pass membrane protein</topology>
    </subcellularLocation>
</comment>
<feature type="transmembrane region" description="Helical" evidence="8">
    <location>
        <begin position="552"/>
        <end position="570"/>
    </location>
</feature>
<dbReference type="Pfam" id="PF11885">
    <property type="entry name" value="DUF3405"/>
    <property type="match status" value="1"/>
</dbReference>
<sequence>MGWRGSGGGGASIVGVFYAMGGVLMVLGGLLEFILGNTYPFVAFTGFGGFWLATAISLTPSANATGAFTTGASSTVGTEYYASYAFFFVCMALLSFVFFICGIRTNFMFEVVFLTLTLGFACLAASYWQLANELAGASAKLQTTTTTMETTAAGNTIDVQTHLASIELQNAEPAGSTHGYNNNGTTVPPNDGIDAPNSTTLESTSVPVPDTESAAPALKTHQIAVIMLSLCASVFVSALDLTIVSTALPVISGYFHSTSGYTWIGSAYVLANTATTPSWGKISDIWGRKPLLLMALAVFFVGSLMCAVAKSITLLLAGRAIQGIGAAGLNILVNICISDLFALRDRGMYFGLLSVVWACASGIGPVLGGLFSQELSWRWCFYINLPVIGAVFCLLWFVLKLETPRTPVWDGLKAIDWTGCLLVIGSTLMLLFGLDFGGVTRPWTSATIICLIVFSVFIGALFVVNEKKLAKYPVIPMDLFRYRSGIGSFALCFCHGFVFTGQAYYLPLYFQSILGLSPVKSGLYFIPYILAICISGALTGVFIQKTGKYMPTTYLGLALMALGVGLLINLDAKLNWAKLIIYQIIAGVGIGLNFESPLLSLQAVVGTHNATTATSTIGFVRTLSSAISVVIGTVVFQNQMVKQGPGLVATLGPQVASLLAGGDAAANIDAISALPPTQQLVARHALWIIKWRLMPAGGVRLGTGPRGYALANKTWEFTHSGAASGQERPMVGIGSAGRARHRARSDPESGLSQAANRRANPVVDWLGGAAKTGCPTLVALSHSATRYPEKASSYDSSPSDDDPVFSDTSRVTSGSLSSHIPMLSSPSQRRRPRTKGFMPHRLMRCLCLAVFVALLLFVLNLFRFTLFGRAEQVPIEVPKPVPRPHVWESFPFLQRYHGGLRSLVAAKDNVPEYPGDGTPEDLVLPPDEQEELEKEKEPEKEEGKKTAQKRATANSFFSSVYDPYPNYKAPEYLQKYGEKVDCFLDEENKVRIPQVQYYPGVPQGFPDPIMGSNAMIGIQDDICFDRFGRLGPYGLGYGVKKGGNGAGMEGDREGADRIWEDVPPVDFRQVNWAAAQNRCIIANRHRFAELPEPRLDRTFVMPLGTPPQLHVETLPPIKESAKGTDHLPRTAVLIRTWFDFHYTEEDIMYLRALISELSLMSGGEYTVHFLIHVKDDNLQVWSDDETYDRVLRDSLPEEFRGMGTLWSERQMNLIYGGLQESFERGLPVHGVYRSTFMPVQYFSHLHPEYDYVWNWEMDVRNTGHWYHFFDKARNWARKQPRKGLWERNSRFYVPSVHGPWEDFMHTVRVQTELGTNNPNNMWSAVKDGEDNSDPNHKDHGRHGDKFIWGPERPHESDVMELDVDVIPPTTMEKDKYEWGVGEEADLIVLNPLYDPEGTTWLLRNDVTGYNRDEGMPPRRAAIITASRLSRKLLSTMHRETSMKRHTMFSEMWPATTALHHGFKAVYVPHSMYIDRKWPTRYVEAVFNGGRNGASGGARTSIFGDREHNFRGTTWFYSAGFSPNLWRRWLGYKVDNDGGEEEELAGEGRICLPPMLLHPVKDVQLVIDDGGVLPEDQISDQVHEPDRPQ</sequence>
<reference evidence="10 11" key="1">
    <citation type="submission" date="2015-04" db="EMBL/GenBank/DDBJ databases">
        <authorList>
            <person name="Syromyatnikov M.Y."/>
            <person name="Popov V.N."/>
        </authorList>
    </citation>
    <scope>NUCLEOTIDE SEQUENCE [LARGE SCALE GENOMIC DNA]</scope>
    <source>
        <strain evidence="10">WF-38-12</strain>
    </source>
</reference>
<dbReference type="Proteomes" id="UP000054383">
    <property type="component" value="Unassembled WGS sequence"/>
</dbReference>
<dbReference type="PANTHER" id="PTHR36205:SF1">
    <property type="entry name" value="MAJOR FACILITATOR SUPERFAMILY TRANSPORTER"/>
    <property type="match status" value="1"/>
</dbReference>
<feature type="transmembrane region" description="Helical" evidence="8">
    <location>
        <begin position="376"/>
        <end position="399"/>
    </location>
</feature>
<feature type="compositionally biased region" description="Polar residues" evidence="7">
    <location>
        <begin position="196"/>
        <end position="206"/>
    </location>
</feature>
<dbReference type="Pfam" id="PF01184">
    <property type="entry name" value="Gpr1_Fun34_YaaH"/>
    <property type="match status" value="1"/>
</dbReference>
<evidence type="ECO:0000256" key="7">
    <source>
        <dbReference type="SAM" id="MobiDB-lite"/>
    </source>
</evidence>
<dbReference type="InterPro" id="IPR000791">
    <property type="entry name" value="Gpr1/Fun34/SatP-like"/>
</dbReference>
<feature type="transmembrane region" description="Helical" evidence="8">
    <location>
        <begin position="223"/>
        <end position="251"/>
    </location>
</feature>
<dbReference type="PANTHER" id="PTHR36205">
    <property type="entry name" value="CHROMOSOME 19, WHOLE GENOME SHOTGUN SEQUENCE"/>
    <property type="match status" value="1"/>
</dbReference>
<evidence type="ECO:0000256" key="6">
    <source>
        <dbReference type="ARBA" id="ARBA00023136"/>
    </source>
</evidence>
<dbReference type="InterPro" id="IPR036259">
    <property type="entry name" value="MFS_trans_sf"/>
</dbReference>
<dbReference type="Gene3D" id="1.20.1720.10">
    <property type="entry name" value="Multidrug resistance protein D"/>
    <property type="match status" value="1"/>
</dbReference>
<feature type="transmembrane region" description="Helical" evidence="8">
    <location>
        <begin position="576"/>
        <end position="594"/>
    </location>
</feature>
<feature type="transmembrane region" description="Helical" evidence="8">
    <location>
        <begin position="323"/>
        <end position="342"/>
    </location>
</feature>
<keyword evidence="11" id="KW-1185">Reference proteome</keyword>
<evidence type="ECO:0000313" key="10">
    <source>
        <dbReference type="EMBL" id="CRG84955.1"/>
    </source>
</evidence>
<feature type="transmembrane region" description="Helical" evidence="8">
    <location>
        <begin position="842"/>
        <end position="862"/>
    </location>
</feature>
<feature type="region of interest" description="Disordered" evidence="7">
    <location>
        <begin position="173"/>
        <end position="212"/>
    </location>
</feature>
<evidence type="ECO:0000256" key="5">
    <source>
        <dbReference type="ARBA" id="ARBA00022989"/>
    </source>
</evidence>
<accession>A0A0U1LP14</accession>
<evidence type="ECO:0000256" key="3">
    <source>
        <dbReference type="ARBA" id="ARBA00007520"/>
    </source>
</evidence>
<feature type="transmembrane region" description="Helical" evidence="8">
    <location>
        <begin position="107"/>
        <end position="128"/>
    </location>
</feature>
<dbReference type="SUPFAM" id="SSF103473">
    <property type="entry name" value="MFS general substrate transporter"/>
    <property type="match status" value="1"/>
</dbReference>
<gene>
    <name evidence="10" type="ORF">PISL3812_02121</name>
</gene>
<dbReference type="InterPro" id="IPR011701">
    <property type="entry name" value="MFS"/>
</dbReference>
<dbReference type="FunFam" id="1.20.1720.10:FF:000014">
    <property type="entry name" value="MFS drug transporter, putative"/>
    <property type="match status" value="1"/>
</dbReference>
<comment type="similarity">
    <text evidence="2">Belongs to the acetate uptake transporter (AceTr) (TC 2.A.96) family.</text>
</comment>
<dbReference type="OrthoDB" id="3353407at2759"/>
<dbReference type="EMBL" id="CVMT01000002">
    <property type="protein sequence ID" value="CRG84955.1"/>
    <property type="molecule type" value="Genomic_DNA"/>
</dbReference>
<feature type="transmembrane region" description="Helical" evidence="8">
    <location>
        <begin position="291"/>
        <end position="317"/>
    </location>
</feature>
<feature type="transmembrane region" description="Helical" evidence="8">
    <location>
        <begin position="349"/>
        <end position="370"/>
    </location>
</feature>
<dbReference type="InterPro" id="IPR020846">
    <property type="entry name" value="MFS_dom"/>
</dbReference>
<evidence type="ECO:0000256" key="2">
    <source>
        <dbReference type="ARBA" id="ARBA00005587"/>
    </source>
</evidence>
<feature type="compositionally biased region" description="Polar residues" evidence="7">
    <location>
        <begin position="178"/>
        <end position="188"/>
    </location>
</feature>
<feature type="transmembrane region" description="Helical" evidence="8">
    <location>
        <begin position="411"/>
        <end position="434"/>
    </location>
</feature>
<dbReference type="InterPro" id="IPR021822">
    <property type="entry name" value="DUF3405"/>
</dbReference>
<dbReference type="GO" id="GO:0016020">
    <property type="term" value="C:membrane"/>
    <property type="evidence" value="ECO:0007669"/>
    <property type="project" value="UniProtKB-SubCell"/>
</dbReference>
<proteinExistence type="inferred from homology"/>
<feature type="transmembrane region" description="Helical" evidence="8">
    <location>
        <begin position="80"/>
        <end position="100"/>
    </location>
</feature>
<feature type="transmembrane region" description="Helical" evidence="8">
    <location>
        <begin position="525"/>
        <end position="543"/>
    </location>
</feature>
<evidence type="ECO:0000256" key="1">
    <source>
        <dbReference type="ARBA" id="ARBA00004141"/>
    </source>
</evidence>
<evidence type="ECO:0000256" key="8">
    <source>
        <dbReference type="SAM" id="Phobius"/>
    </source>
</evidence>
<feature type="transmembrane region" description="Helical" evidence="8">
    <location>
        <begin position="12"/>
        <end position="34"/>
    </location>
</feature>
<keyword evidence="5 8" id="KW-1133">Transmembrane helix</keyword>
<organism evidence="10 11">
    <name type="scientific">Talaromyces islandicus</name>
    <name type="common">Penicillium islandicum</name>
    <dbReference type="NCBI Taxonomy" id="28573"/>
    <lineage>
        <taxon>Eukaryota</taxon>
        <taxon>Fungi</taxon>
        <taxon>Dikarya</taxon>
        <taxon>Ascomycota</taxon>
        <taxon>Pezizomycotina</taxon>
        <taxon>Eurotiomycetes</taxon>
        <taxon>Eurotiomycetidae</taxon>
        <taxon>Eurotiales</taxon>
        <taxon>Trichocomaceae</taxon>
        <taxon>Talaromyces</taxon>
        <taxon>Talaromyces sect. Islandici</taxon>
    </lineage>
</organism>
<dbReference type="Pfam" id="PF07690">
    <property type="entry name" value="MFS_1"/>
    <property type="match status" value="1"/>
</dbReference>
<comment type="similarity">
    <text evidence="3">Belongs to the major facilitator superfamily. TCR/Tet family.</text>
</comment>
<evidence type="ECO:0000256" key="4">
    <source>
        <dbReference type="ARBA" id="ARBA00022692"/>
    </source>
</evidence>
<feature type="transmembrane region" description="Helical" evidence="8">
    <location>
        <begin position="446"/>
        <end position="464"/>
    </location>
</feature>